<dbReference type="GO" id="GO:0000026">
    <property type="term" value="F:alpha-1,2-mannosyltransferase activity"/>
    <property type="evidence" value="ECO:0007669"/>
    <property type="project" value="TreeGrafter"/>
</dbReference>
<comment type="similarity">
    <text evidence="2">Belongs to the glycosyltransferase 15 family.</text>
</comment>
<reference evidence="7" key="1">
    <citation type="submission" date="2023-04" db="EMBL/GenBank/DDBJ databases">
        <title>Ambrosiozyma monospora NBRC 1965.</title>
        <authorList>
            <person name="Ichikawa N."/>
            <person name="Sato H."/>
            <person name="Tonouchi N."/>
        </authorList>
    </citation>
    <scope>NUCLEOTIDE SEQUENCE</scope>
    <source>
        <strain evidence="7">NBRC 1965</strain>
    </source>
</reference>
<keyword evidence="8" id="KW-1185">Reference proteome</keyword>
<organism evidence="7 8">
    <name type="scientific">Ambrosiozyma monospora</name>
    <name type="common">Yeast</name>
    <name type="synonym">Endomycopsis monosporus</name>
    <dbReference type="NCBI Taxonomy" id="43982"/>
    <lineage>
        <taxon>Eukaryota</taxon>
        <taxon>Fungi</taxon>
        <taxon>Dikarya</taxon>
        <taxon>Ascomycota</taxon>
        <taxon>Saccharomycotina</taxon>
        <taxon>Pichiomycetes</taxon>
        <taxon>Pichiales</taxon>
        <taxon>Pichiaceae</taxon>
        <taxon>Ambrosiozyma</taxon>
    </lineage>
</organism>
<evidence type="ECO:0000256" key="5">
    <source>
        <dbReference type="ARBA" id="ARBA00022968"/>
    </source>
</evidence>
<dbReference type="EMBL" id="BSXU01010259">
    <property type="protein sequence ID" value="GME71549.1"/>
    <property type="molecule type" value="Genomic_DNA"/>
</dbReference>
<evidence type="ECO:0000313" key="7">
    <source>
        <dbReference type="EMBL" id="GME71549.1"/>
    </source>
</evidence>
<name>A0A9W6SZW8_AMBMO</name>
<evidence type="ECO:0000256" key="1">
    <source>
        <dbReference type="ARBA" id="ARBA00004606"/>
    </source>
</evidence>
<keyword evidence="5" id="KW-0735">Signal-anchor</keyword>
<dbReference type="InterPro" id="IPR002685">
    <property type="entry name" value="Glyco_trans_15"/>
</dbReference>
<proteinExistence type="inferred from homology"/>
<dbReference type="Pfam" id="PF01793">
    <property type="entry name" value="Glyco_transf_15"/>
    <property type="match status" value="1"/>
</dbReference>
<sequence length="257" mass="30118">MRPLDFQPRSNRIWTTFSKDNAKTFLNHRLRIYKRISIRIWVLLLIVILSSISAIRLLLVGGESFFSFSHQPKVEDLPMTSRIISSSKDSVFSSGCRDVKLEMQKPRANAAFVVLARNTEVLGVVSSMKSLERHFNQWFNYRWIFLNNEEFDDTFKAMVSEVSSGGVSFGYISPENWDFPDEKNDPSYFSAAVESQGDREIMYGNMASYHKMCRFYSGYFFNHPLVQELDWYWRVEPFVHFYCDLTYDPFVAMQESV</sequence>
<keyword evidence="6" id="KW-0812">Transmembrane</keyword>
<dbReference type="GO" id="GO:0016020">
    <property type="term" value="C:membrane"/>
    <property type="evidence" value="ECO:0007669"/>
    <property type="project" value="UniProtKB-SubCell"/>
</dbReference>
<protein>
    <submittedName>
        <fullName evidence="7">Unnamed protein product</fullName>
    </submittedName>
</protein>
<gene>
    <name evidence="7" type="ORF">Amon01_000930000</name>
</gene>
<dbReference type="Proteomes" id="UP001165063">
    <property type="component" value="Unassembled WGS sequence"/>
</dbReference>
<dbReference type="InterPro" id="IPR029044">
    <property type="entry name" value="Nucleotide-diphossugar_trans"/>
</dbReference>
<keyword evidence="4" id="KW-0808">Transferase</keyword>
<keyword evidence="6" id="KW-0472">Membrane</keyword>
<dbReference type="PANTHER" id="PTHR31121:SF2">
    <property type="entry name" value="MANNOSYLTRANSFERASE KTR5-RELATED"/>
    <property type="match status" value="1"/>
</dbReference>
<comment type="caution">
    <text evidence="7">The sequence shown here is derived from an EMBL/GenBank/DDBJ whole genome shotgun (WGS) entry which is preliminary data.</text>
</comment>
<feature type="transmembrane region" description="Helical" evidence="6">
    <location>
        <begin position="38"/>
        <end position="59"/>
    </location>
</feature>
<dbReference type="Gene3D" id="3.90.550.10">
    <property type="entry name" value="Spore Coat Polysaccharide Biosynthesis Protein SpsA, Chain A"/>
    <property type="match status" value="1"/>
</dbReference>
<dbReference type="OrthoDB" id="439943at2759"/>
<accession>A0A9W6SZW8</accession>
<comment type="subcellular location">
    <subcellularLocation>
        <location evidence="1">Membrane</location>
        <topology evidence="1">Single-pass type II membrane protein</topology>
    </subcellularLocation>
</comment>
<evidence type="ECO:0000256" key="3">
    <source>
        <dbReference type="ARBA" id="ARBA00022676"/>
    </source>
</evidence>
<dbReference type="SUPFAM" id="SSF53448">
    <property type="entry name" value="Nucleotide-diphospho-sugar transferases"/>
    <property type="match status" value="1"/>
</dbReference>
<evidence type="ECO:0000256" key="2">
    <source>
        <dbReference type="ARBA" id="ARBA00007677"/>
    </source>
</evidence>
<evidence type="ECO:0000256" key="4">
    <source>
        <dbReference type="ARBA" id="ARBA00022679"/>
    </source>
</evidence>
<dbReference type="AlphaFoldDB" id="A0A9W6SZW8"/>
<keyword evidence="6" id="KW-1133">Transmembrane helix</keyword>
<dbReference type="GO" id="GO:0000032">
    <property type="term" value="P:cell wall mannoprotein biosynthetic process"/>
    <property type="evidence" value="ECO:0007669"/>
    <property type="project" value="TreeGrafter"/>
</dbReference>
<evidence type="ECO:0000313" key="8">
    <source>
        <dbReference type="Proteomes" id="UP001165063"/>
    </source>
</evidence>
<dbReference type="PANTHER" id="PTHR31121">
    <property type="entry name" value="ALPHA-1,2 MANNOSYLTRANSFERASE KTR1"/>
    <property type="match status" value="1"/>
</dbReference>
<dbReference type="GO" id="GO:0005794">
    <property type="term" value="C:Golgi apparatus"/>
    <property type="evidence" value="ECO:0007669"/>
    <property type="project" value="TreeGrafter"/>
</dbReference>
<keyword evidence="3" id="KW-0328">Glycosyltransferase</keyword>
<evidence type="ECO:0000256" key="6">
    <source>
        <dbReference type="SAM" id="Phobius"/>
    </source>
</evidence>
<dbReference type="GO" id="GO:0006487">
    <property type="term" value="P:protein N-linked glycosylation"/>
    <property type="evidence" value="ECO:0007669"/>
    <property type="project" value="TreeGrafter"/>
</dbReference>